<dbReference type="SUPFAM" id="SSF56436">
    <property type="entry name" value="C-type lectin-like"/>
    <property type="match status" value="1"/>
</dbReference>
<name>A0A3P9BQ44_9CICH</name>
<keyword evidence="3" id="KW-0732">Signal</keyword>
<evidence type="ECO:0000313" key="5">
    <source>
        <dbReference type="Ensembl" id="ENSMZEP00005012058.1"/>
    </source>
</evidence>
<proteinExistence type="predicted"/>
<feature type="chain" id="PRO_5018072877" description="C-type lectin domain-containing protein" evidence="3">
    <location>
        <begin position="23"/>
        <end position="158"/>
    </location>
</feature>
<evidence type="ECO:0000256" key="2">
    <source>
        <dbReference type="SAM" id="MobiDB-lite"/>
    </source>
</evidence>
<accession>A0A3P9BQ44</accession>
<dbReference type="GO" id="GO:0005886">
    <property type="term" value="C:plasma membrane"/>
    <property type="evidence" value="ECO:0007669"/>
    <property type="project" value="UniProtKB-SubCell"/>
</dbReference>
<dbReference type="PROSITE" id="PS50041">
    <property type="entry name" value="C_TYPE_LECTIN_2"/>
    <property type="match status" value="1"/>
</dbReference>
<dbReference type="SMART" id="SM00034">
    <property type="entry name" value="CLECT"/>
    <property type="match status" value="1"/>
</dbReference>
<feature type="domain" description="C-type lectin" evidence="4">
    <location>
        <begin position="48"/>
        <end position="158"/>
    </location>
</feature>
<dbReference type="AlphaFoldDB" id="A0A3P9BQ44"/>
<sequence length="158" mass="17978">SCWLSLLSWLLLSLLCVLPVSATILIFFHNIYKDNQTGCKCEDGWEKHKGKCYYFSISSSWNKSRTECITKGGDLVKIDSSEEQILLQKKNGKFWIGLTDSAVEGRWLWVDGSPLNESGPSEPQAPGPDKRPPRSEPVCTWTPIWKFQICECRHPLLC</sequence>
<evidence type="ECO:0000259" key="4">
    <source>
        <dbReference type="PROSITE" id="PS50041"/>
    </source>
</evidence>
<comment type="subcellular location">
    <subcellularLocation>
        <location evidence="1">Cell membrane</location>
        <topology evidence="1">Single-pass type II membrane protein</topology>
    </subcellularLocation>
</comment>
<keyword evidence="6" id="KW-1185">Reference proteome</keyword>
<reference evidence="5" key="1">
    <citation type="submission" date="2025-08" db="UniProtKB">
        <authorList>
            <consortium name="Ensembl"/>
        </authorList>
    </citation>
    <scope>IDENTIFICATION</scope>
</reference>
<reference evidence="5" key="2">
    <citation type="submission" date="2025-09" db="UniProtKB">
        <authorList>
            <consortium name="Ensembl"/>
        </authorList>
    </citation>
    <scope>IDENTIFICATION</scope>
</reference>
<dbReference type="Pfam" id="PF00059">
    <property type="entry name" value="Lectin_C"/>
    <property type="match status" value="1"/>
</dbReference>
<protein>
    <recommendedName>
        <fullName evidence="4">C-type lectin domain-containing protein</fullName>
    </recommendedName>
</protein>
<evidence type="ECO:0000256" key="1">
    <source>
        <dbReference type="ARBA" id="ARBA00004401"/>
    </source>
</evidence>
<evidence type="ECO:0000313" key="6">
    <source>
        <dbReference type="Proteomes" id="UP000265160"/>
    </source>
</evidence>
<organism evidence="5 6">
    <name type="scientific">Maylandia zebra</name>
    <name type="common">zebra mbuna</name>
    <dbReference type="NCBI Taxonomy" id="106582"/>
    <lineage>
        <taxon>Eukaryota</taxon>
        <taxon>Metazoa</taxon>
        <taxon>Chordata</taxon>
        <taxon>Craniata</taxon>
        <taxon>Vertebrata</taxon>
        <taxon>Euteleostomi</taxon>
        <taxon>Actinopterygii</taxon>
        <taxon>Neopterygii</taxon>
        <taxon>Teleostei</taxon>
        <taxon>Neoteleostei</taxon>
        <taxon>Acanthomorphata</taxon>
        <taxon>Ovalentaria</taxon>
        <taxon>Cichlomorphae</taxon>
        <taxon>Cichliformes</taxon>
        <taxon>Cichlidae</taxon>
        <taxon>African cichlids</taxon>
        <taxon>Pseudocrenilabrinae</taxon>
        <taxon>Haplochromini</taxon>
        <taxon>Maylandia</taxon>
        <taxon>Maylandia zebra complex</taxon>
    </lineage>
</organism>
<dbReference type="GeneTree" id="ENSGT01030000234575"/>
<dbReference type="InterPro" id="IPR016186">
    <property type="entry name" value="C-type_lectin-like/link_sf"/>
</dbReference>
<dbReference type="InterPro" id="IPR001304">
    <property type="entry name" value="C-type_lectin-like"/>
</dbReference>
<feature type="region of interest" description="Disordered" evidence="2">
    <location>
        <begin position="116"/>
        <end position="135"/>
    </location>
</feature>
<feature type="signal peptide" evidence="3">
    <location>
        <begin position="1"/>
        <end position="22"/>
    </location>
</feature>
<dbReference type="PANTHER" id="PTHR45710:SF26">
    <property type="entry name" value="RH26557P"/>
    <property type="match status" value="1"/>
</dbReference>
<dbReference type="InterPro" id="IPR050828">
    <property type="entry name" value="C-type_lectin/matrix_domain"/>
</dbReference>
<dbReference type="Gene3D" id="3.10.100.10">
    <property type="entry name" value="Mannose-Binding Protein A, subunit A"/>
    <property type="match status" value="1"/>
</dbReference>
<dbReference type="PANTHER" id="PTHR45710">
    <property type="entry name" value="C-TYPE LECTIN DOMAIN-CONTAINING PROTEIN 180"/>
    <property type="match status" value="1"/>
</dbReference>
<dbReference type="Ensembl" id="ENSMZET00005012481.1">
    <property type="protein sequence ID" value="ENSMZEP00005012058.1"/>
    <property type="gene ID" value="ENSMZEG00005009055.1"/>
</dbReference>
<evidence type="ECO:0000256" key="3">
    <source>
        <dbReference type="SAM" id="SignalP"/>
    </source>
</evidence>
<dbReference type="Proteomes" id="UP000265160">
    <property type="component" value="Unplaced"/>
</dbReference>
<dbReference type="InterPro" id="IPR016187">
    <property type="entry name" value="CTDL_fold"/>
</dbReference>